<organism evidence="7 8">
    <name type="scientific">Mesorhizobium liriopis</name>
    <dbReference type="NCBI Taxonomy" id="2953882"/>
    <lineage>
        <taxon>Bacteria</taxon>
        <taxon>Pseudomonadati</taxon>
        <taxon>Pseudomonadota</taxon>
        <taxon>Alphaproteobacteria</taxon>
        <taxon>Hyphomicrobiales</taxon>
        <taxon>Phyllobacteriaceae</taxon>
        <taxon>Mesorhizobium</taxon>
    </lineage>
</organism>
<keyword evidence="3 5" id="KW-0808">Transferase</keyword>
<feature type="domain" description="Methyltransferase" evidence="6">
    <location>
        <begin position="35"/>
        <end position="124"/>
    </location>
</feature>
<evidence type="ECO:0000256" key="2">
    <source>
        <dbReference type="ARBA" id="ARBA00022603"/>
    </source>
</evidence>
<protein>
    <recommendedName>
        <fullName evidence="5">Trans-aconitate 2-methyltransferase</fullName>
        <ecNumber evidence="5">2.1.1.144</ecNumber>
    </recommendedName>
</protein>
<dbReference type="CDD" id="cd02440">
    <property type="entry name" value="AdoMet_MTases"/>
    <property type="match status" value="1"/>
</dbReference>
<comment type="subcellular location">
    <subcellularLocation>
        <location evidence="5">Cytoplasm</location>
    </subcellularLocation>
</comment>
<keyword evidence="8" id="KW-1185">Reference proteome</keyword>
<comment type="similarity">
    <text evidence="5">Belongs to the methyltransferase superfamily. Tam family.</text>
</comment>
<dbReference type="Gene3D" id="1.10.150.290">
    <property type="entry name" value="S-adenosyl-L-methionine-dependent methyltransferases"/>
    <property type="match status" value="1"/>
</dbReference>
<dbReference type="RefSeq" id="WP_252820103.1">
    <property type="nucleotide sequence ID" value="NZ_JAMXQS010000007.1"/>
</dbReference>
<dbReference type="InterPro" id="IPR029063">
    <property type="entry name" value="SAM-dependent_MTases_sf"/>
</dbReference>
<evidence type="ECO:0000256" key="5">
    <source>
        <dbReference type="HAMAP-Rule" id="MF_00560"/>
    </source>
</evidence>
<dbReference type="EMBL" id="JAMXQS010000007">
    <property type="protein sequence ID" value="MCO6050972.1"/>
    <property type="molecule type" value="Genomic_DNA"/>
</dbReference>
<name>A0ABT1C809_9HYPH</name>
<dbReference type="EC" id="2.1.1.144" evidence="5"/>
<dbReference type="PANTHER" id="PTHR43861:SF1">
    <property type="entry name" value="TRANS-ACONITATE 2-METHYLTRANSFERASE"/>
    <property type="match status" value="1"/>
</dbReference>
<gene>
    <name evidence="5 7" type="primary">tam</name>
    <name evidence="7" type="ORF">NGM99_14405</name>
</gene>
<dbReference type="Pfam" id="PF13649">
    <property type="entry name" value="Methyltransf_25"/>
    <property type="match status" value="1"/>
</dbReference>
<dbReference type="Proteomes" id="UP001205906">
    <property type="component" value="Unassembled WGS sequence"/>
</dbReference>
<accession>A0ABT1C809</accession>
<dbReference type="NCBIfam" id="NF002463">
    <property type="entry name" value="PRK01683.1"/>
    <property type="match status" value="1"/>
</dbReference>
<keyword evidence="1 5" id="KW-0963">Cytoplasm</keyword>
<dbReference type="InterPro" id="IPR041698">
    <property type="entry name" value="Methyltransf_25"/>
</dbReference>
<dbReference type="Gene3D" id="3.40.50.150">
    <property type="entry name" value="Vaccinia Virus protein VP39"/>
    <property type="match status" value="1"/>
</dbReference>
<evidence type="ECO:0000313" key="8">
    <source>
        <dbReference type="Proteomes" id="UP001205906"/>
    </source>
</evidence>
<dbReference type="InterPro" id="IPR023149">
    <property type="entry name" value="Trans_acon_MeTrfase_C"/>
</dbReference>
<dbReference type="PANTHER" id="PTHR43861">
    <property type="entry name" value="TRANS-ACONITATE 2-METHYLTRANSFERASE-RELATED"/>
    <property type="match status" value="1"/>
</dbReference>
<evidence type="ECO:0000256" key="1">
    <source>
        <dbReference type="ARBA" id="ARBA00022490"/>
    </source>
</evidence>
<reference evidence="7 8" key="1">
    <citation type="submission" date="2022-06" db="EMBL/GenBank/DDBJ databases">
        <title>Mesorhizobium sp. strain RP14 Genome sequencing and assembly.</title>
        <authorList>
            <person name="Kim I."/>
        </authorList>
    </citation>
    <scope>NUCLEOTIDE SEQUENCE [LARGE SCALE GENOMIC DNA]</scope>
    <source>
        <strain evidence="8">RP14(2022)</strain>
    </source>
</reference>
<dbReference type="GO" id="GO:0032259">
    <property type="term" value="P:methylation"/>
    <property type="evidence" value="ECO:0007669"/>
    <property type="project" value="UniProtKB-KW"/>
</dbReference>
<comment type="catalytic activity">
    <reaction evidence="5">
        <text>trans-aconitate + S-adenosyl-L-methionine = (E)-3-(methoxycarbonyl)pent-2-enedioate + S-adenosyl-L-homocysteine</text>
        <dbReference type="Rhea" id="RHEA:14969"/>
        <dbReference type="ChEBI" id="CHEBI:15708"/>
        <dbReference type="ChEBI" id="CHEBI:57470"/>
        <dbReference type="ChEBI" id="CHEBI:57856"/>
        <dbReference type="ChEBI" id="CHEBI:59789"/>
        <dbReference type="EC" id="2.1.1.144"/>
    </reaction>
</comment>
<dbReference type="HAMAP" id="MF_00560">
    <property type="entry name" value="Tran_acon_Me_trans"/>
    <property type="match status" value="1"/>
</dbReference>
<evidence type="ECO:0000313" key="7">
    <source>
        <dbReference type="EMBL" id="MCO6050972.1"/>
    </source>
</evidence>
<proteinExistence type="inferred from homology"/>
<evidence type="ECO:0000259" key="6">
    <source>
        <dbReference type="Pfam" id="PF13649"/>
    </source>
</evidence>
<dbReference type="SUPFAM" id="SSF53335">
    <property type="entry name" value="S-adenosyl-L-methionine-dependent methyltransferases"/>
    <property type="match status" value="1"/>
</dbReference>
<keyword evidence="2 5" id="KW-0489">Methyltransferase</keyword>
<evidence type="ECO:0000256" key="4">
    <source>
        <dbReference type="ARBA" id="ARBA00022691"/>
    </source>
</evidence>
<dbReference type="InterPro" id="IPR023506">
    <property type="entry name" value="Trans-aconitate_MeTrfase"/>
</dbReference>
<comment type="caution">
    <text evidence="7">The sequence shown here is derived from an EMBL/GenBank/DDBJ whole genome shotgun (WGS) entry which is preliminary data.</text>
</comment>
<comment type="function">
    <text evidence="5">Catalyzes the S-adenosylmethionine monomethyl esterification of trans-aconitate.</text>
</comment>
<keyword evidence="4 5" id="KW-0949">S-adenosyl-L-methionine</keyword>
<dbReference type="GO" id="GO:0030798">
    <property type="term" value="F:trans-aconitate 2-methyltransferase activity"/>
    <property type="evidence" value="ECO:0007669"/>
    <property type="project" value="UniProtKB-EC"/>
</dbReference>
<evidence type="ECO:0000256" key="3">
    <source>
        <dbReference type="ARBA" id="ARBA00022679"/>
    </source>
</evidence>
<sequence>MSQWSPNQYLKFADERTRPASDLLARVRSERVETVTDLGCGPGNSTELLARRFPHARLFGIDTSAAMIEAAQKRLPDARFAMEAIQDWSPDTSQDLIFANASLQWVPGHARLFPRLAGFLAEGGTLAFQIPDNLDAPSHTTMSEAARDIGLGEIVSAAEVERTKIASANDTYAMLKPVCRRIDIWRTTYYHPLAGLDSIVEWLKGTGLLPYLSRMAPERHEDFLQAYRQRLVPHFPEMDDGTVLLPFPRLFIVAVR</sequence>